<evidence type="ECO:0000256" key="7">
    <source>
        <dbReference type="SAM" id="Phobius"/>
    </source>
</evidence>
<organism evidence="9">
    <name type="scientific">Oryza punctata</name>
    <name type="common">Red rice</name>
    <dbReference type="NCBI Taxonomy" id="4537"/>
    <lineage>
        <taxon>Eukaryota</taxon>
        <taxon>Viridiplantae</taxon>
        <taxon>Streptophyta</taxon>
        <taxon>Embryophyta</taxon>
        <taxon>Tracheophyta</taxon>
        <taxon>Spermatophyta</taxon>
        <taxon>Magnoliopsida</taxon>
        <taxon>Liliopsida</taxon>
        <taxon>Poales</taxon>
        <taxon>Poaceae</taxon>
        <taxon>BOP clade</taxon>
        <taxon>Oryzoideae</taxon>
        <taxon>Oryzeae</taxon>
        <taxon>Oryzinae</taxon>
        <taxon>Oryza</taxon>
    </lineage>
</organism>
<keyword evidence="7" id="KW-0472">Membrane</keyword>
<dbReference type="EnsemblPlants" id="OPUNC01G10020.1">
    <property type="protein sequence ID" value="OPUNC01G10020.1"/>
    <property type="gene ID" value="OPUNC01G10020"/>
</dbReference>
<dbReference type="GO" id="GO:0006355">
    <property type="term" value="P:regulation of DNA-templated transcription"/>
    <property type="evidence" value="ECO:0007669"/>
    <property type="project" value="InterPro"/>
</dbReference>
<dbReference type="SUPFAM" id="SSF101941">
    <property type="entry name" value="NAC domain"/>
    <property type="match status" value="1"/>
</dbReference>
<dbReference type="InterPro" id="IPR003441">
    <property type="entry name" value="NAC-dom"/>
</dbReference>
<proteinExistence type="predicted"/>
<feature type="compositionally biased region" description="Low complexity" evidence="6">
    <location>
        <begin position="12"/>
        <end position="39"/>
    </location>
</feature>
<sequence length="597" mass="66281">MGPTHQAPTQWAPRVSRTRSAARPPPSVASSLLRLPRHPSSSSPFFFSLHLLRLRLGLAAAAFLFARSLPLSRLAIHGEPAVVVHPDAPRLARAKLRLFLPDARAGGTGESSRRAAALILLLGASYITPLFRWFNICTMDSLRDMVLPPGFGFHPKDTELIFHYLKKKIHGQKIEYEIIPEVDIYKHEPWDLPAKCDVPTQDNKWHFFAARDRKYPNGSRSNRATVAGYWKSTGKDRAIKMDKRTIGTKKTLVFHEGRPPTGRRTEWIMHEYYIDERECQACPDMKDAFVLCRVTKRNDWISGNGNELDNSDPHPEPIDAAPSVVAPIVGAEQLNGEATPVIVAEPPDGVTTSTITADIPSPSDGINLDEWLNELFDPFFDPEQSLASADLSPDEQNVESSNAGALAPKVEQDYSPKVEQDYSSPNENIEDDTEYLLTEDEELWSPQANTEPSQANEAADNGITRRYRHVKTPETSALQYKGKTLAKMQVGINKMATSSSESINQTIKFENNSGRLVEHQKNQTHDVASTKRSDAGKPSTELSSNRGFLRGIRNAFAGCSDARWNIILVAVFAIGVAMVALHVGQRLGLSQRDQQHA</sequence>
<feature type="region of interest" description="Disordered" evidence="6">
    <location>
        <begin position="519"/>
        <end position="544"/>
    </location>
</feature>
<dbReference type="PANTHER" id="PTHR31744:SF235">
    <property type="entry name" value="NAC DOMAIN-CONTAINING PROTEIN"/>
    <property type="match status" value="1"/>
</dbReference>
<dbReference type="InterPro" id="IPR036093">
    <property type="entry name" value="NAC_dom_sf"/>
</dbReference>
<evidence type="ECO:0000256" key="3">
    <source>
        <dbReference type="ARBA" id="ARBA00023125"/>
    </source>
</evidence>
<evidence type="ECO:0000313" key="9">
    <source>
        <dbReference type="EnsemblPlants" id="OPUNC01G10020.1"/>
    </source>
</evidence>
<keyword evidence="3" id="KW-0238">DNA-binding</keyword>
<keyword evidence="7" id="KW-1133">Transmembrane helix</keyword>
<feature type="compositionally biased region" description="Basic and acidic residues" evidence="6">
    <location>
        <begin position="519"/>
        <end position="535"/>
    </location>
</feature>
<evidence type="ECO:0000313" key="10">
    <source>
        <dbReference type="Proteomes" id="UP000026962"/>
    </source>
</evidence>
<reference evidence="9" key="2">
    <citation type="submission" date="2018-05" db="EMBL/GenBank/DDBJ databases">
        <title>OpunRS2 (Oryza punctata Reference Sequence Version 2).</title>
        <authorList>
            <person name="Zhang J."/>
            <person name="Kudrna D."/>
            <person name="Lee S."/>
            <person name="Talag J."/>
            <person name="Welchert J."/>
            <person name="Wing R.A."/>
        </authorList>
    </citation>
    <scope>NUCLEOTIDE SEQUENCE [LARGE SCALE GENOMIC DNA]</scope>
</reference>
<protein>
    <recommendedName>
        <fullName evidence="8">NAC domain-containing protein</fullName>
    </recommendedName>
</protein>
<dbReference type="Gene3D" id="2.170.150.80">
    <property type="entry name" value="NAC domain"/>
    <property type="match status" value="1"/>
</dbReference>
<comment type="subcellular location">
    <subcellularLocation>
        <location evidence="1">Nucleus</location>
    </subcellularLocation>
</comment>
<keyword evidence="10" id="KW-1185">Reference proteome</keyword>
<feature type="compositionally biased region" description="Polar residues" evidence="6">
    <location>
        <begin position="446"/>
        <end position="456"/>
    </location>
</feature>
<dbReference type="Proteomes" id="UP000026962">
    <property type="component" value="Chromosome 1"/>
</dbReference>
<name>A0A0E0JGN3_ORYPU</name>
<evidence type="ECO:0000256" key="6">
    <source>
        <dbReference type="SAM" id="MobiDB-lite"/>
    </source>
</evidence>
<keyword evidence="5" id="KW-0539">Nucleus</keyword>
<feature type="compositionally biased region" description="Basic and acidic residues" evidence="6">
    <location>
        <begin position="410"/>
        <end position="420"/>
    </location>
</feature>
<evidence type="ECO:0000256" key="1">
    <source>
        <dbReference type="ARBA" id="ARBA00004123"/>
    </source>
</evidence>
<dbReference type="AlphaFoldDB" id="A0A0E0JGN3"/>
<dbReference type="HOGENOM" id="CLU_038104_0_0_1"/>
<feature type="region of interest" description="Disordered" evidence="6">
    <location>
        <begin position="384"/>
        <end position="429"/>
    </location>
</feature>
<evidence type="ECO:0000256" key="2">
    <source>
        <dbReference type="ARBA" id="ARBA00023015"/>
    </source>
</evidence>
<dbReference type="GO" id="GO:0003677">
    <property type="term" value="F:DNA binding"/>
    <property type="evidence" value="ECO:0007669"/>
    <property type="project" value="UniProtKB-KW"/>
</dbReference>
<dbReference type="GO" id="GO:0005634">
    <property type="term" value="C:nucleus"/>
    <property type="evidence" value="ECO:0007669"/>
    <property type="project" value="UniProtKB-SubCell"/>
</dbReference>
<keyword evidence="4" id="KW-0804">Transcription</keyword>
<feature type="domain" description="NAC" evidence="8">
    <location>
        <begin position="147"/>
        <end position="297"/>
    </location>
</feature>
<dbReference type="Gramene" id="OPUNC01G10020.1">
    <property type="protein sequence ID" value="OPUNC01G10020.1"/>
    <property type="gene ID" value="OPUNC01G10020"/>
</dbReference>
<feature type="transmembrane region" description="Helical" evidence="7">
    <location>
        <begin position="564"/>
        <end position="584"/>
    </location>
</feature>
<accession>A0A0E0JGN3</accession>
<reference evidence="9" key="1">
    <citation type="submission" date="2015-04" db="UniProtKB">
        <authorList>
            <consortium name="EnsemblPlants"/>
        </authorList>
    </citation>
    <scope>IDENTIFICATION</scope>
</reference>
<feature type="region of interest" description="Disordered" evidence="6">
    <location>
        <begin position="1"/>
        <end position="39"/>
    </location>
</feature>
<evidence type="ECO:0000256" key="5">
    <source>
        <dbReference type="ARBA" id="ARBA00023242"/>
    </source>
</evidence>
<keyword evidence="2" id="KW-0805">Transcription regulation</keyword>
<feature type="region of interest" description="Disordered" evidence="6">
    <location>
        <begin position="445"/>
        <end position="465"/>
    </location>
</feature>
<evidence type="ECO:0000259" key="8">
    <source>
        <dbReference type="PROSITE" id="PS51005"/>
    </source>
</evidence>
<dbReference type="PROSITE" id="PS51005">
    <property type="entry name" value="NAC"/>
    <property type="match status" value="1"/>
</dbReference>
<dbReference type="FunFam" id="2.170.150.80:FF:000002">
    <property type="entry name" value="Nac domain-containing protein 86"/>
    <property type="match status" value="1"/>
</dbReference>
<dbReference type="PANTHER" id="PTHR31744">
    <property type="entry name" value="PROTEIN CUP-SHAPED COTYLEDON 2-RELATED"/>
    <property type="match status" value="1"/>
</dbReference>
<keyword evidence="7" id="KW-0812">Transmembrane</keyword>
<evidence type="ECO:0000256" key="4">
    <source>
        <dbReference type="ARBA" id="ARBA00023163"/>
    </source>
</evidence>
<dbReference type="Pfam" id="PF02365">
    <property type="entry name" value="NAM"/>
    <property type="match status" value="1"/>
</dbReference>